<reference evidence="1" key="1">
    <citation type="journal article" date="2018" name="J. Gen. Virol.">
        <title>Viruses of invasive Argentine ants from the European Main supercolony: characterization, interactions and evolution.</title>
        <authorList>
            <person name="Viljakainen L."/>
            <person name="Holmberg I."/>
            <person name="Abril S."/>
            <person name="Jurvansuu J."/>
        </authorList>
    </citation>
    <scope>NUCLEOTIDE SEQUENCE</scope>
    <source>
        <strain evidence="1">11CAT01C</strain>
    </source>
</reference>
<dbReference type="EMBL" id="MH213238">
    <property type="protein sequence ID" value="AXA52549.1"/>
    <property type="molecule type" value="Genomic_RNA"/>
</dbReference>
<name>A0A2Z4Z408_9VIRU</name>
<organism evidence="1">
    <name type="scientific">Linepithema humile bunyan-like virus 1</name>
    <dbReference type="NCBI Taxonomy" id="2259778"/>
    <lineage>
        <taxon>Viruses</taxon>
        <taxon>Riboviria</taxon>
        <taxon>Orthornavirae</taxon>
        <taxon>Negarnaviricota</taxon>
        <taxon>Polyploviricotina</taxon>
        <taxon>Ellioviricetes</taxon>
        <taxon>Bunyavirales</taxon>
    </lineage>
</organism>
<protein>
    <submittedName>
        <fullName evidence="1">Uncharacterized protein</fullName>
    </submittedName>
</protein>
<sequence>MLYPLINDDKGVLDKLVEVLEKFGDEYIRIPEIAHLENFDKTEELTIKGFSPKWIIESMLEKHNLYQRYVVTTSNTFKKFSYVHVNKCDETICQYTFTNVMLFQTDVYILCHLYFLISRCGLDKWPSVMELMNIMIEKYGISTEPISERESSLNLNPPADVVTLSRIAHSYPSITMEIFNYNINATAFFLSSIFPPLYNLSTMICSPIISSLLPFSQDPPLAVLIAINLLLENHSGLQTKTPLTTIFLRIFREYKSKVFPESLKYELCWKWKIINAEYKNNIFSSNYALCCKIAKNLIIEMRPEESSLPLLLPLL</sequence>
<evidence type="ECO:0000313" key="1">
    <source>
        <dbReference type="EMBL" id="AXA52549.1"/>
    </source>
</evidence>
<proteinExistence type="predicted"/>
<accession>A0A2Z4Z408</accession>